<gene>
    <name evidence="2" type="ORF">phCDa_98</name>
</gene>
<organism evidence="2 3">
    <name type="scientific">Pseudomonas phage phCDa</name>
    <dbReference type="NCBI Taxonomy" id="2268587"/>
    <lineage>
        <taxon>Viruses</taxon>
        <taxon>Duplodnaviria</taxon>
        <taxon>Heunggongvirae</taxon>
        <taxon>Uroviricota</taxon>
        <taxon>Caudoviricetes</taxon>
        <taxon>Schitoviridae</taxon>
        <taxon>Shizishanvirus</taxon>
        <taxon>Shizishanvirus phCDa</taxon>
    </lineage>
</organism>
<keyword evidence="3" id="KW-1185">Reference proteome</keyword>
<dbReference type="InterPro" id="IPR027417">
    <property type="entry name" value="P-loop_NTPase"/>
</dbReference>
<dbReference type="EMBL" id="MH382836">
    <property type="protein sequence ID" value="AXC36542.1"/>
    <property type="molecule type" value="Genomic_DNA"/>
</dbReference>
<evidence type="ECO:0000313" key="2">
    <source>
        <dbReference type="EMBL" id="AXC36542.1"/>
    </source>
</evidence>
<evidence type="ECO:0000313" key="3">
    <source>
        <dbReference type="Proteomes" id="UP000252224"/>
    </source>
</evidence>
<protein>
    <recommendedName>
        <fullName evidence="1">AAA+ ATPase domain-containing protein</fullName>
    </recommendedName>
</protein>
<dbReference type="SUPFAM" id="SSF52540">
    <property type="entry name" value="P-loop containing nucleoside triphosphate hydrolases"/>
    <property type="match status" value="1"/>
</dbReference>
<sequence length="245" mass="27868">MIFSLEKFMNEHLALICGKSGSGKSASLRNLRDPESVLYLNCEAGKRLPFPAKFVQRTVTNPLQVRDAFAWAEKQDHIKVIIVDTLTFWLDMYISQFVKPATDGRAAWGNFAEFFKATMQVDVAKSTKKVIFLAHVLDVYNETAMVMETAIPVAGSLKNQGIEAFFSLVLMCQKKKIDDLTEGSALLNITDKERAVGFKHVYQTEVTKDTLNTRIRGPMMMWEDTETFIDNDIQMVLDRLDQYYA</sequence>
<reference evidence="2 3" key="1">
    <citation type="submission" date="2018-05" db="EMBL/GenBank/DDBJ databases">
        <title>Genomic characterization of a novel Pseudomonas phage phCDa.</title>
        <authorList>
            <person name="Chen C."/>
            <person name="Lu D."/>
            <person name="Wang J."/>
            <person name="Fu R."/>
        </authorList>
    </citation>
    <scope>NUCLEOTIDE SEQUENCE [LARGE SCALE GENOMIC DNA]</scope>
</reference>
<accession>A0A2Z5HAL0</accession>
<dbReference type="SMART" id="SM00382">
    <property type="entry name" value="AAA"/>
    <property type="match status" value="1"/>
</dbReference>
<name>A0A2Z5HAL0_9CAUD</name>
<feature type="domain" description="AAA+ ATPase" evidence="1">
    <location>
        <begin position="10"/>
        <end position="163"/>
    </location>
</feature>
<dbReference type="InterPro" id="IPR003593">
    <property type="entry name" value="AAA+_ATPase"/>
</dbReference>
<dbReference type="Proteomes" id="UP000252224">
    <property type="component" value="Segment"/>
</dbReference>
<proteinExistence type="predicted"/>
<dbReference type="Pfam" id="PF13479">
    <property type="entry name" value="AAA_24"/>
    <property type="match status" value="1"/>
</dbReference>
<evidence type="ECO:0000259" key="1">
    <source>
        <dbReference type="SMART" id="SM00382"/>
    </source>
</evidence>